<dbReference type="GO" id="GO:0022857">
    <property type="term" value="F:transmembrane transporter activity"/>
    <property type="evidence" value="ECO:0007669"/>
    <property type="project" value="InterPro"/>
</dbReference>
<evidence type="ECO:0000256" key="6">
    <source>
        <dbReference type="SAM" id="Phobius"/>
    </source>
</evidence>
<dbReference type="GO" id="GO:0016020">
    <property type="term" value="C:membrane"/>
    <property type="evidence" value="ECO:0007669"/>
    <property type="project" value="UniProtKB-SubCell"/>
</dbReference>
<keyword evidence="4 6" id="KW-1133">Transmembrane helix</keyword>
<evidence type="ECO:0000256" key="4">
    <source>
        <dbReference type="ARBA" id="ARBA00022989"/>
    </source>
</evidence>
<feature type="transmembrane region" description="Helical" evidence="6">
    <location>
        <begin position="463"/>
        <end position="484"/>
    </location>
</feature>
<dbReference type="PIRSF" id="PIRSF006060">
    <property type="entry name" value="AA_transporter"/>
    <property type="match status" value="1"/>
</dbReference>
<evidence type="ECO:0000256" key="5">
    <source>
        <dbReference type="ARBA" id="ARBA00023136"/>
    </source>
</evidence>
<feature type="transmembrane region" description="Helical" evidence="6">
    <location>
        <begin position="411"/>
        <end position="429"/>
    </location>
</feature>
<evidence type="ECO:0000313" key="7">
    <source>
        <dbReference type="EMBL" id="KAJ9139462.1"/>
    </source>
</evidence>
<keyword evidence="2" id="KW-0813">Transport</keyword>
<proteinExistence type="predicted"/>
<keyword evidence="5 6" id="KW-0472">Membrane</keyword>
<dbReference type="PANTHER" id="PTHR45649">
    <property type="entry name" value="AMINO-ACID PERMEASE BAT1"/>
    <property type="match status" value="1"/>
</dbReference>
<dbReference type="InterPro" id="IPR002293">
    <property type="entry name" value="AA/rel_permease1"/>
</dbReference>
<feature type="transmembrane region" description="Helical" evidence="6">
    <location>
        <begin position="285"/>
        <end position="309"/>
    </location>
</feature>
<dbReference type="AlphaFoldDB" id="A0AA38RV36"/>
<reference evidence="7" key="1">
    <citation type="submission" date="2022-07" db="EMBL/GenBank/DDBJ databases">
        <title>Fungi with potential for degradation of polypropylene.</title>
        <authorList>
            <person name="Gostincar C."/>
        </authorList>
    </citation>
    <scope>NUCLEOTIDE SEQUENCE</scope>
    <source>
        <strain evidence="7">EXF-13308</strain>
    </source>
</reference>
<dbReference type="Proteomes" id="UP001174694">
    <property type="component" value="Unassembled WGS sequence"/>
</dbReference>
<feature type="transmembrane region" description="Helical" evidence="6">
    <location>
        <begin position="436"/>
        <end position="457"/>
    </location>
</feature>
<sequence>MSERAKDTINSKVQEGGSQDRASIAHGVIVDDVDDAVLRANGHKSDLDRQFNWLSGLSLGFSITNSWVGYLSCFGQSLIYGGPQVCIFGLIVAFVVQFMITTGLSEIASAFPSSGGQYHFCYILSPEKSKRFTAYVVGWMSVLAWWIVSCSGISLAAVTLSGMINFLEPSFVAKDWQIYLLYAAVALITVIPVFVASKRLSIIVQASLFLSVIGMFLHLFVTTGMHGHTNPGSFIVQPNLGTSGWNTGTAWVLGISNCMYAFGGTDGAIHISEEIAQPGRRIPQVMIMTMIVGMATCLPLFIALMFFVTDLEAVINSPLPSMELIYQATGNRNVTIFLISWLLVVYVLALPSQWVTCGRMAWAFARDNGIPWSEYFVKIDERLGFPVRTTVAALVFILLYGLLYFASNTAFNSIVTSAVLFLNITYLNLGWFGYTCNIFSVLWTIVLTVIVCMPPSLPVTTASMNYISVIVVGLFGITIGLWFINGRKNFEGPHINWDLLKEANIQTLHGKEKDYHV</sequence>
<name>A0AA38RV36_9PEZI</name>
<organism evidence="7 8">
    <name type="scientific">Pleurostoma richardsiae</name>
    <dbReference type="NCBI Taxonomy" id="41990"/>
    <lineage>
        <taxon>Eukaryota</taxon>
        <taxon>Fungi</taxon>
        <taxon>Dikarya</taxon>
        <taxon>Ascomycota</taxon>
        <taxon>Pezizomycotina</taxon>
        <taxon>Sordariomycetes</taxon>
        <taxon>Sordariomycetidae</taxon>
        <taxon>Calosphaeriales</taxon>
        <taxon>Pleurostomataceae</taxon>
        <taxon>Pleurostoma</taxon>
    </lineage>
</organism>
<dbReference type="Pfam" id="PF13520">
    <property type="entry name" value="AA_permease_2"/>
    <property type="match status" value="1"/>
</dbReference>
<comment type="subcellular location">
    <subcellularLocation>
        <location evidence="1">Membrane</location>
        <topology evidence="1">Multi-pass membrane protein</topology>
    </subcellularLocation>
</comment>
<evidence type="ECO:0000256" key="1">
    <source>
        <dbReference type="ARBA" id="ARBA00004141"/>
    </source>
</evidence>
<accession>A0AA38RV36</accession>
<dbReference type="Gene3D" id="1.20.1740.10">
    <property type="entry name" value="Amino acid/polyamine transporter I"/>
    <property type="match status" value="1"/>
</dbReference>
<dbReference type="PANTHER" id="PTHR45649:SF11">
    <property type="entry name" value="TRANSPORTER, PUTATIVE (EUROFUNG)-RELATED"/>
    <property type="match status" value="1"/>
</dbReference>
<feature type="transmembrane region" description="Helical" evidence="6">
    <location>
        <begin position="143"/>
        <end position="167"/>
    </location>
</feature>
<feature type="transmembrane region" description="Helical" evidence="6">
    <location>
        <begin position="53"/>
        <end position="73"/>
    </location>
</feature>
<keyword evidence="3 6" id="KW-0812">Transmembrane</keyword>
<evidence type="ECO:0000256" key="2">
    <source>
        <dbReference type="ARBA" id="ARBA00022448"/>
    </source>
</evidence>
<dbReference type="EMBL" id="JANBVO010000026">
    <property type="protein sequence ID" value="KAJ9139462.1"/>
    <property type="molecule type" value="Genomic_DNA"/>
</dbReference>
<feature type="transmembrane region" description="Helical" evidence="6">
    <location>
        <begin position="85"/>
        <end position="104"/>
    </location>
</feature>
<comment type="caution">
    <text evidence="7">The sequence shown here is derived from an EMBL/GenBank/DDBJ whole genome shotgun (WGS) entry which is preliminary data.</text>
</comment>
<feature type="transmembrane region" description="Helical" evidence="6">
    <location>
        <begin position="202"/>
        <end position="221"/>
    </location>
</feature>
<keyword evidence="8" id="KW-1185">Reference proteome</keyword>
<evidence type="ECO:0000256" key="3">
    <source>
        <dbReference type="ARBA" id="ARBA00022692"/>
    </source>
</evidence>
<gene>
    <name evidence="7" type="ORF">NKR23_g7860</name>
</gene>
<protein>
    <submittedName>
        <fullName evidence="7">Amino acid/polyamine transporter I</fullName>
    </submittedName>
</protein>
<feature type="transmembrane region" description="Helical" evidence="6">
    <location>
        <begin position="329"/>
        <end position="350"/>
    </location>
</feature>
<feature type="transmembrane region" description="Helical" evidence="6">
    <location>
        <begin position="385"/>
        <end position="405"/>
    </location>
</feature>
<feature type="transmembrane region" description="Helical" evidence="6">
    <location>
        <begin position="179"/>
        <end position="196"/>
    </location>
</feature>
<evidence type="ECO:0000313" key="8">
    <source>
        <dbReference type="Proteomes" id="UP001174694"/>
    </source>
</evidence>